<sequence>MTIKVKVLTSFFHKLFGLIDKNHKPPVLLITHFGIHTFFMRYPIDVLLLTRDSEVVDMKHSLKPFSFFFYLPIYSFVVELEDGFIKKNNIKIGDIINLEYQL</sequence>
<gene>
    <name evidence="1" type="ORF">A2572_01090</name>
</gene>
<accession>A0A1F5FP44</accession>
<name>A0A1F5FP44_9BACT</name>
<evidence type="ECO:0008006" key="3">
    <source>
        <dbReference type="Google" id="ProtNLM"/>
    </source>
</evidence>
<protein>
    <recommendedName>
        <fullName evidence="3">DUF192 domain-containing protein</fullName>
    </recommendedName>
</protein>
<dbReference type="Pfam" id="PF02643">
    <property type="entry name" value="DUF192"/>
    <property type="match status" value="1"/>
</dbReference>
<organism evidence="1 2">
    <name type="scientific">Candidatus Collierbacteria bacterium RIFOXYD1_FULL_40_9</name>
    <dbReference type="NCBI Taxonomy" id="1817731"/>
    <lineage>
        <taxon>Bacteria</taxon>
        <taxon>Candidatus Collieribacteriota</taxon>
    </lineage>
</organism>
<dbReference type="InterPro" id="IPR038695">
    <property type="entry name" value="Saro_0823-like_sf"/>
</dbReference>
<reference evidence="1 2" key="1">
    <citation type="journal article" date="2016" name="Nat. Commun.">
        <title>Thousands of microbial genomes shed light on interconnected biogeochemical processes in an aquifer system.</title>
        <authorList>
            <person name="Anantharaman K."/>
            <person name="Brown C.T."/>
            <person name="Hug L.A."/>
            <person name="Sharon I."/>
            <person name="Castelle C.J."/>
            <person name="Probst A.J."/>
            <person name="Thomas B.C."/>
            <person name="Singh A."/>
            <person name="Wilkins M.J."/>
            <person name="Karaoz U."/>
            <person name="Brodie E.L."/>
            <person name="Williams K.H."/>
            <person name="Hubbard S.S."/>
            <person name="Banfield J.F."/>
        </authorList>
    </citation>
    <scope>NUCLEOTIDE SEQUENCE [LARGE SCALE GENOMIC DNA]</scope>
</reference>
<evidence type="ECO:0000313" key="1">
    <source>
        <dbReference type="EMBL" id="OGD81379.1"/>
    </source>
</evidence>
<dbReference type="AlphaFoldDB" id="A0A1F5FP44"/>
<proteinExistence type="predicted"/>
<dbReference type="Gene3D" id="2.60.120.1140">
    <property type="entry name" value="Protein of unknown function DUF192"/>
    <property type="match status" value="1"/>
</dbReference>
<dbReference type="Proteomes" id="UP000179237">
    <property type="component" value="Unassembled WGS sequence"/>
</dbReference>
<evidence type="ECO:0000313" key="2">
    <source>
        <dbReference type="Proteomes" id="UP000179237"/>
    </source>
</evidence>
<dbReference type="EMBL" id="MFAQ01000045">
    <property type="protein sequence ID" value="OGD81379.1"/>
    <property type="molecule type" value="Genomic_DNA"/>
</dbReference>
<dbReference type="InterPro" id="IPR003795">
    <property type="entry name" value="DUF192"/>
</dbReference>
<comment type="caution">
    <text evidence="1">The sequence shown here is derived from an EMBL/GenBank/DDBJ whole genome shotgun (WGS) entry which is preliminary data.</text>
</comment>